<comment type="caution">
    <text evidence="2">The sequence shown here is derived from an EMBL/GenBank/DDBJ whole genome shotgun (WGS) entry which is preliminary data.</text>
</comment>
<accession>N8UYV7</accession>
<dbReference type="HOGENOM" id="CLU_1458326_0_0_6"/>
<dbReference type="Proteomes" id="UP000013049">
    <property type="component" value="Unassembled WGS sequence"/>
</dbReference>
<feature type="transmembrane region" description="Helical" evidence="1">
    <location>
        <begin position="105"/>
        <end position="126"/>
    </location>
</feature>
<dbReference type="RefSeq" id="WP_004771046.1">
    <property type="nucleotide sequence ID" value="NZ_KB849357.1"/>
</dbReference>
<evidence type="ECO:0000256" key="1">
    <source>
        <dbReference type="SAM" id="Phobius"/>
    </source>
</evidence>
<keyword evidence="1" id="KW-0472">Membrane</keyword>
<organism evidence="2 3">
    <name type="scientific">Acinetobacter vivianii</name>
    <dbReference type="NCBI Taxonomy" id="1776742"/>
    <lineage>
        <taxon>Bacteria</taxon>
        <taxon>Pseudomonadati</taxon>
        <taxon>Pseudomonadota</taxon>
        <taxon>Gammaproteobacteria</taxon>
        <taxon>Moraxellales</taxon>
        <taxon>Moraxellaceae</taxon>
        <taxon>Acinetobacter</taxon>
    </lineage>
</organism>
<keyword evidence="1" id="KW-1133">Transmembrane helix</keyword>
<proteinExistence type="predicted"/>
<dbReference type="EMBL" id="APPC01000016">
    <property type="protein sequence ID" value="ENU92766.1"/>
    <property type="molecule type" value="Genomic_DNA"/>
</dbReference>
<evidence type="ECO:0000313" key="3">
    <source>
        <dbReference type="Proteomes" id="UP000013049"/>
    </source>
</evidence>
<dbReference type="eggNOG" id="ENOG5031SPB">
    <property type="taxonomic scope" value="Bacteria"/>
</dbReference>
<feature type="transmembrane region" description="Helical" evidence="1">
    <location>
        <begin position="20"/>
        <end position="40"/>
    </location>
</feature>
<keyword evidence="1" id="KW-0812">Transmembrane</keyword>
<reference evidence="2 3" key="1">
    <citation type="submission" date="2013-02" db="EMBL/GenBank/DDBJ databases">
        <title>The Genome Sequence of Acinetobacter sp. NIPH 758.</title>
        <authorList>
            <consortium name="The Broad Institute Genome Sequencing Platform"/>
            <consortium name="The Broad Institute Genome Sequencing Center for Infectious Disease"/>
            <person name="Cerqueira G."/>
            <person name="Feldgarden M."/>
            <person name="Courvalin P."/>
            <person name="Perichon B."/>
            <person name="Grillot-Courvalin C."/>
            <person name="Clermont D."/>
            <person name="Rocha E."/>
            <person name="Yoon E.-J."/>
            <person name="Nemec A."/>
            <person name="Walker B."/>
            <person name="Young S.K."/>
            <person name="Zeng Q."/>
            <person name="Gargeya S."/>
            <person name="Fitzgerald M."/>
            <person name="Haas B."/>
            <person name="Abouelleil A."/>
            <person name="Alvarado L."/>
            <person name="Arachchi H.M."/>
            <person name="Berlin A.M."/>
            <person name="Chapman S.B."/>
            <person name="Dewar J."/>
            <person name="Goldberg J."/>
            <person name="Griggs A."/>
            <person name="Gujja S."/>
            <person name="Hansen M."/>
            <person name="Howarth C."/>
            <person name="Imamovic A."/>
            <person name="Larimer J."/>
            <person name="McCowan C."/>
            <person name="Murphy C."/>
            <person name="Neiman D."/>
            <person name="Pearson M."/>
            <person name="Priest M."/>
            <person name="Roberts A."/>
            <person name="Saif S."/>
            <person name="Shea T."/>
            <person name="Sisk P."/>
            <person name="Sykes S."/>
            <person name="Wortman J."/>
            <person name="Nusbaum C."/>
            <person name="Birren B."/>
        </authorList>
    </citation>
    <scope>NUCLEOTIDE SEQUENCE [LARGE SCALE GENOMIC DNA]</scope>
    <source>
        <strain evidence="2 3">NIPH 758</strain>
    </source>
</reference>
<name>N8UYV7_9GAMM</name>
<feature type="transmembrane region" description="Helical" evidence="1">
    <location>
        <begin position="153"/>
        <end position="177"/>
    </location>
</feature>
<gene>
    <name evidence="2" type="ORF">F971_01753</name>
</gene>
<dbReference type="AlphaFoldDB" id="N8UYV7"/>
<evidence type="ECO:0000313" key="2">
    <source>
        <dbReference type="EMBL" id="ENU92766.1"/>
    </source>
</evidence>
<sequence length="185" mass="21936">MKKNSVFLYYLDLSAPFYYFYLVPVAIALVVVSFDFSFYGIFPTTITTTLSSQHKFLNDFFALCNFLVIGLIFVNYLKYPLPAPHVRQIREHYARLNKNQQSINGWLGIVFFCFILCIINLVWFLIDDETLPSYKEWRRGDTLTYLRNFAHPYISTFAISFQYVIIVFLVLMFTNILNNRKYRSD</sequence>
<protein>
    <submittedName>
        <fullName evidence="2">Uncharacterized protein</fullName>
    </submittedName>
</protein>
<feature type="transmembrane region" description="Helical" evidence="1">
    <location>
        <begin position="60"/>
        <end position="77"/>
    </location>
</feature>